<proteinExistence type="inferred from homology"/>
<dbReference type="Proteomes" id="UP000218323">
    <property type="component" value="Unassembled WGS sequence"/>
</dbReference>
<accession>A0A2A4IBG2</accession>
<evidence type="ECO:0000256" key="2">
    <source>
        <dbReference type="ARBA" id="ARBA00023015"/>
    </source>
</evidence>
<dbReference type="InterPro" id="IPR005119">
    <property type="entry name" value="LysR_subst-bd"/>
</dbReference>
<feature type="domain" description="HTH lysR-type" evidence="5">
    <location>
        <begin position="5"/>
        <end position="62"/>
    </location>
</feature>
<dbReference type="PANTHER" id="PTHR30537">
    <property type="entry name" value="HTH-TYPE TRANSCRIPTIONAL REGULATOR"/>
    <property type="match status" value="1"/>
</dbReference>
<dbReference type="GO" id="GO:0003700">
    <property type="term" value="F:DNA-binding transcription factor activity"/>
    <property type="evidence" value="ECO:0007669"/>
    <property type="project" value="InterPro"/>
</dbReference>
<dbReference type="Gene3D" id="1.10.10.10">
    <property type="entry name" value="Winged helix-like DNA-binding domain superfamily/Winged helix DNA-binding domain"/>
    <property type="match status" value="1"/>
</dbReference>
<evidence type="ECO:0000256" key="1">
    <source>
        <dbReference type="ARBA" id="ARBA00009437"/>
    </source>
</evidence>
<evidence type="ECO:0000313" key="7">
    <source>
        <dbReference type="Proteomes" id="UP000218323"/>
    </source>
</evidence>
<dbReference type="InterPro" id="IPR036390">
    <property type="entry name" value="WH_DNA-bd_sf"/>
</dbReference>
<protein>
    <submittedName>
        <fullName evidence="6">LysR family transcriptional regulator</fullName>
    </submittedName>
</protein>
<organism evidence="6 7">
    <name type="scientific">Sphingomonas adhaesiva</name>
    <dbReference type="NCBI Taxonomy" id="28212"/>
    <lineage>
        <taxon>Bacteria</taxon>
        <taxon>Pseudomonadati</taxon>
        <taxon>Pseudomonadota</taxon>
        <taxon>Alphaproteobacteria</taxon>
        <taxon>Sphingomonadales</taxon>
        <taxon>Sphingomonadaceae</taxon>
        <taxon>Sphingomonas</taxon>
    </lineage>
</organism>
<dbReference type="SUPFAM" id="SSF53850">
    <property type="entry name" value="Periplasmic binding protein-like II"/>
    <property type="match status" value="1"/>
</dbReference>
<evidence type="ECO:0000313" key="6">
    <source>
        <dbReference type="EMBL" id="PCG15344.1"/>
    </source>
</evidence>
<dbReference type="PANTHER" id="PTHR30537:SF3">
    <property type="entry name" value="TRANSCRIPTIONAL REGULATORY PROTEIN"/>
    <property type="match status" value="1"/>
</dbReference>
<dbReference type="AlphaFoldDB" id="A0A2A4IBG2"/>
<sequence>MTQPVPWNDLQDFLAIARSGQLARAAAAMGVDATTIGRRLRRLEARLGRTLFEQTREGQVLTEAGEALLAQVERMARAADAIASDGATGTLTGVLRVSVSEGFGAFFVARHLPAFAQAHPGLTVDLVASSGFLSPSRREADVAVLLARPRSGPLVAAKLSDYALHLYAARDYLAAHPAPTRATLGTQHRLVGYIPDLLYAPELRYLDDIDARLVPHLRSSSIQAQARLIESGAGIGVLPHFIAGANPALVRVLPDIAIRRAFWLVTHRDTRRLARVRAFRAWLADLVARHRAELLG</sequence>
<dbReference type="Gene3D" id="3.40.190.290">
    <property type="match status" value="1"/>
</dbReference>
<dbReference type="InterPro" id="IPR036388">
    <property type="entry name" value="WH-like_DNA-bd_sf"/>
</dbReference>
<dbReference type="InterPro" id="IPR058163">
    <property type="entry name" value="LysR-type_TF_proteobact-type"/>
</dbReference>
<dbReference type="InterPro" id="IPR000847">
    <property type="entry name" value="LysR_HTH_N"/>
</dbReference>
<evidence type="ECO:0000259" key="5">
    <source>
        <dbReference type="PROSITE" id="PS50931"/>
    </source>
</evidence>
<dbReference type="RefSeq" id="WP_066713938.1">
    <property type="nucleotide sequence ID" value="NZ_NWVC01000002.1"/>
</dbReference>
<reference evidence="6 7" key="1">
    <citation type="submission" date="2017-09" db="EMBL/GenBank/DDBJ databases">
        <title>Sphingomonas adhaesiva DSM 7418, whole genome shotgun sequence.</title>
        <authorList>
            <person name="Feng G."/>
            <person name="Zhu H."/>
        </authorList>
    </citation>
    <scope>NUCLEOTIDE SEQUENCE [LARGE SCALE GENOMIC DNA]</scope>
    <source>
        <strain evidence="6 7">DSM 7418</strain>
    </source>
</reference>
<name>A0A2A4IBG2_9SPHN</name>
<dbReference type="PROSITE" id="PS50931">
    <property type="entry name" value="HTH_LYSR"/>
    <property type="match status" value="1"/>
</dbReference>
<comment type="similarity">
    <text evidence="1">Belongs to the LysR transcriptional regulatory family.</text>
</comment>
<dbReference type="Pfam" id="PF00126">
    <property type="entry name" value="HTH_1"/>
    <property type="match status" value="1"/>
</dbReference>
<keyword evidence="2" id="KW-0805">Transcription regulation</keyword>
<keyword evidence="4" id="KW-0804">Transcription</keyword>
<keyword evidence="7" id="KW-1185">Reference proteome</keyword>
<dbReference type="SUPFAM" id="SSF46785">
    <property type="entry name" value="Winged helix' DNA-binding domain"/>
    <property type="match status" value="1"/>
</dbReference>
<dbReference type="GO" id="GO:0043565">
    <property type="term" value="F:sequence-specific DNA binding"/>
    <property type="evidence" value="ECO:0007669"/>
    <property type="project" value="TreeGrafter"/>
</dbReference>
<keyword evidence="3" id="KW-0238">DNA-binding</keyword>
<comment type="caution">
    <text evidence="6">The sequence shown here is derived from an EMBL/GenBank/DDBJ whole genome shotgun (WGS) entry which is preliminary data.</text>
</comment>
<dbReference type="GO" id="GO:0006351">
    <property type="term" value="P:DNA-templated transcription"/>
    <property type="evidence" value="ECO:0007669"/>
    <property type="project" value="TreeGrafter"/>
</dbReference>
<evidence type="ECO:0000256" key="3">
    <source>
        <dbReference type="ARBA" id="ARBA00023125"/>
    </source>
</evidence>
<dbReference type="Pfam" id="PF03466">
    <property type="entry name" value="LysR_substrate"/>
    <property type="match status" value="1"/>
</dbReference>
<gene>
    <name evidence="6" type="ORF">COA07_07450</name>
</gene>
<evidence type="ECO:0000256" key="4">
    <source>
        <dbReference type="ARBA" id="ARBA00023163"/>
    </source>
</evidence>
<dbReference type="EMBL" id="NWVC01000002">
    <property type="protein sequence ID" value="PCG15344.1"/>
    <property type="molecule type" value="Genomic_DNA"/>
</dbReference>